<dbReference type="Pfam" id="PF13362">
    <property type="entry name" value="Toprim_3"/>
    <property type="match status" value="1"/>
</dbReference>
<keyword evidence="4" id="KW-1185">Reference proteome</keyword>
<dbReference type="AlphaFoldDB" id="A0A844D730"/>
<dbReference type="Pfam" id="PF08707">
    <property type="entry name" value="PriCT_2"/>
    <property type="match status" value="1"/>
</dbReference>
<sequence>MSRDKAAAALSFIPSHDRDTWVRMAMAVKAEFSEDGFDLWDTWSQGADSYDERAAKAVWRSIGAAGRVGIGTLYHEAKAHGWRDDTAPRGPLTLAELRAQRETRATRAAATAAEDARKQRGYAAAAARAEVVIARCTPKVSNYLSGKGLPEVLGLDDAGVLVVPMRNVETNQLQGIQTITWLPDTRQWEKKMAPGMRAKGAVLRLGSKQVKEAFLCEGYATGLSLDLALRRLRLSACVVVCFSAHNLTHVAPLIGGRKFVFADHDASGTGQAAAKSTGLAYCTSPVLGEDANDLHVRAGLLALCELVLKVRACPAGQQAFGGVAGG</sequence>
<evidence type="ECO:0008006" key="5">
    <source>
        <dbReference type="Google" id="ProtNLM"/>
    </source>
</evidence>
<evidence type="ECO:0000313" key="3">
    <source>
        <dbReference type="EMBL" id="MRW83029.1"/>
    </source>
</evidence>
<comment type="caution">
    <text evidence="3">The sequence shown here is derived from an EMBL/GenBank/DDBJ whole genome shotgun (WGS) entry which is preliminary data.</text>
</comment>
<evidence type="ECO:0000313" key="4">
    <source>
        <dbReference type="Proteomes" id="UP000439986"/>
    </source>
</evidence>
<name>A0A844D730_9BURK</name>
<dbReference type="InterPro" id="IPR006171">
    <property type="entry name" value="TOPRIM_dom"/>
</dbReference>
<dbReference type="Proteomes" id="UP000439986">
    <property type="component" value="Unassembled WGS sequence"/>
</dbReference>
<evidence type="ECO:0000259" key="2">
    <source>
        <dbReference type="Pfam" id="PF13362"/>
    </source>
</evidence>
<dbReference type="EMBL" id="WKJL01000001">
    <property type="protein sequence ID" value="MRW83029.1"/>
    <property type="molecule type" value="Genomic_DNA"/>
</dbReference>
<feature type="domain" description="Primase C-terminal 2" evidence="1">
    <location>
        <begin position="8"/>
        <end position="77"/>
    </location>
</feature>
<reference evidence="3 4" key="1">
    <citation type="submission" date="2019-11" db="EMBL/GenBank/DDBJ databases">
        <title>Novel species isolated from a subtropical stream in China.</title>
        <authorList>
            <person name="Lu H."/>
        </authorList>
    </citation>
    <scope>NUCLEOTIDE SEQUENCE [LARGE SCALE GENOMIC DNA]</scope>
    <source>
        <strain evidence="3 4">FT26W</strain>
    </source>
</reference>
<protein>
    <recommendedName>
        <fullName evidence="5">Toprim domain-containing protein</fullName>
    </recommendedName>
</protein>
<dbReference type="RefSeq" id="WP_154356053.1">
    <property type="nucleotide sequence ID" value="NZ_WKJL01000001.1"/>
</dbReference>
<organism evidence="3 4">
    <name type="scientific">Duganella aquatilis</name>
    <dbReference type="NCBI Taxonomy" id="2666082"/>
    <lineage>
        <taxon>Bacteria</taxon>
        <taxon>Pseudomonadati</taxon>
        <taxon>Pseudomonadota</taxon>
        <taxon>Betaproteobacteria</taxon>
        <taxon>Burkholderiales</taxon>
        <taxon>Oxalobacteraceae</taxon>
        <taxon>Telluria group</taxon>
        <taxon>Duganella</taxon>
    </lineage>
</organism>
<dbReference type="GO" id="GO:0016817">
    <property type="term" value="F:hydrolase activity, acting on acid anhydrides"/>
    <property type="evidence" value="ECO:0007669"/>
    <property type="project" value="InterPro"/>
</dbReference>
<proteinExistence type="predicted"/>
<gene>
    <name evidence="3" type="ORF">GJ698_02855</name>
</gene>
<evidence type="ECO:0000259" key="1">
    <source>
        <dbReference type="Pfam" id="PF08707"/>
    </source>
</evidence>
<accession>A0A844D730</accession>
<dbReference type="InterPro" id="IPR014819">
    <property type="entry name" value="PriCT_2"/>
</dbReference>
<feature type="domain" description="Toprim" evidence="2">
    <location>
        <begin position="214"/>
        <end position="299"/>
    </location>
</feature>